<dbReference type="PANTHER" id="PTHR45527">
    <property type="entry name" value="NONRIBOSOMAL PEPTIDE SYNTHETASE"/>
    <property type="match status" value="1"/>
</dbReference>
<accession>A0ABT0V0L0</accession>
<dbReference type="InterPro" id="IPR036736">
    <property type="entry name" value="ACP-like_sf"/>
</dbReference>
<dbReference type="SUPFAM" id="SSF47336">
    <property type="entry name" value="ACP-like"/>
    <property type="match status" value="1"/>
</dbReference>
<dbReference type="CDD" id="cd05930">
    <property type="entry name" value="A_NRPS"/>
    <property type="match status" value="1"/>
</dbReference>
<dbReference type="SUPFAM" id="SSF56801">
    <property type="entry name" value="Acetyl-CoA synthetase-like"/>
    <property type="match status" value="1"/>
</dbReference>
<dbReference type="InterPro" id="IPR009081">
    <property type="entry name" value="PP-bd_ACP"/>
</dbReference>
<gene>
    <name evidence="2" type="ORF">NBG84_36670</name>
</gene>
<dbReference type="EMBL" id="JAMQAW010000084">
    <property type="protein sequence ID" value="MCM2393744.1"/>
    <property type="molecule type" value="Genomic_DNA"/>
</dbReference>
<dbReference type="Gene3D" id="3.40.50.12780">
    <property type="entry name" value="N-terminal domain of ligase-like"/>
    <property type="match status" value="1"/>
</dbReference>
<evidence type="ECO:0000313" key="2">
    <source>
        <dbReference type="EMBL" id="MCM2393744.1"/>
    </source>
</evidence>
<reference evidence="2" key="1">
    <citation type="submission" date="2022-06" db="EMBL/GenBank/DDBJ databases">
        <title>Genome public.</title>
        <authorList>
            <person name="Sun Q."/>
        </authorList>
    </citation>
    <scope>NUCLEOTIDE SEQUENCE</scope>
    <source>
        <strain evidence="2">CWNU-1</strain>
    </source>
</reference>
<dbReference type="NCBIfam" id="TIGR01733">
    <property type="entry name" value="AA-adenyl-dom"/>
    <property type="match status" value="1"/>
</dbReference>
<dbReference type="Pfam" id="PF00501">
    <property type="entry name" value="AMP-binding"/>
    <property type="match status" value="1"/>
</dbReference>
<dbReference type="PROSITE" id="PS50075">
    <property type="entry name" value="CARRIER"/>
    <property type="match status" value="1"/>
</dbReference>
<dbReference type="PANTHER" id="PTHR45527:SF1">
    <property type="entry name" value="FATTY ACID SYNTHASE"/>
    <property type="match status" value="1"/>
</dbReference>
<sequence>MILQGRQVALPLVPVVHGRFEAHARVTPDAVAVFCAGERVSYAELDARANRFAHFLAARGHGRGAKVGVCLDYSIDMVVVVLGTLKAGAAYVPLDPSYPAARLRLLLGQVPDLALIVASPATAGLVGSATVEVIALERLPGELEGLPVTDPDVEVTGDDLCYAVFTSGSTGVPKLTGVRHEGWFNLLNWLVLEYGLHRGSRNLVVSAFGFDLSQRALMMPLFCGATQYLMASRNFDAAMAYRMVAEHGIRTVHCASSTLYLLVDWETARGGEALTRLDYVLFGGEPLHVERIADWARREGNTCTLLHQYGVAECTDVASSYDLAGYWPGEHDIVPVGSPVYNTEIHILDEQARGVGAGEYGEICISGASVGVGYLNGTGLDSERFTTVLVDGGLRRLYRTGDRGYATGSGQLVVAGRMDAQVKVRGMRVDPTDIERVLGGLAGVRQAVVVAGDGGGGEVELVAFVVPVGDGLDEGDVRARLLEMLPRNMVPVRFLSVPRIPLSPHGKVDRAALVAEFGRRCVGVVDRPLLVNGRAAMIAEGVRAIWCRELQRDGISFDDDFFALGGQSVIMARIQGAFFEELGVEVPMDRLFLNPTVASISMYIESLRAET</sequence>
<keyword evidence="3" id="KW-1185">Reference proteome</keyword>
<dbReference type="InterPro" id="IPR000873">
    <property type="entry name" value="AMP-dep_synth/lig_dom"/>
</dbReference>
<dbReference type="InterPro" id="IPR045851">
    <property type="entry name" value="AMP-bd_C_sf"/>
</dbReference>
<dbReference type="Gene3D" id="3.30.300.30">
    <property type="match status" value="1"/>
</dbReference>
<dbReference type="Pfam" id="PF00550">
    <property type="entry name" value="PP-binding"/>
    <property type="match status" value="1"/>
</dbReference>
<dbReference type="Gene3D" id="1.10.1200.10">
    <property type="entry name" value="ACP-like"/>
    <property type="match status" value="1"/>
</dbReference>
<dbReference type="InterPro" id="IPR010071">
    <property type="entry name" value="AA_adenyl_dom"/>
</dbReference>
<protein>
    <submittedName>
        <fullName evidence="2">Non-ribosomal peptide synthetase</fullName>
    </submittedName>
</protein>
<dbReference type="InterPro" id="IPR042099">
    <property type="entry name" value="ANL_N_sf"/>
</dbReference>
<feature type="domain" description="Carrier" evidence="1">
    <location>
        <begin position="533"/>
        <end position="608"/>
    </location>
</feature>
<organism evidence="2 3">
    <name type="scientific">Streptomyces albipurpureus</name>
    <dbReference type="NCBI Taxonomy" id="2897419"/>
    <lineage>
        <taxon>Bacteria</taxon>
        <taxon>Bacillati</taxon>
        <taxon>Actinomycetota</taxon>
        <taxon>Actinomycetes</taxon>
        <taxon>Kitasatosporales</taxon>
        <taxon>Streptomycetaceae</taxon>
        <taxon>Streptomyces</taxon>
    </lineage>
</organism>
<dbReference type="RefSeq" id="WP_250924041.1">
    <property type="nucleotide sequence ID" value="NZ_JAMQAW010000084.1"/>
</dbReference>
<evidence type="ECO:0000259" key="1">
    <source>
        <dbReference type="PROSITE" id="PS50075"/>
    </source>
</evidence>
<dbReference type="Proteomes" id="UP001431429">
    <property type="component" value="Unassembled WGS sequence"/>
</dbReference>
<proteinExistence type="predicted"/>
<name>A0ABT0V0L0_9ACTN</name>
<comment type="caution">
    <text evidence="2">The sequence shown here is derived from an EMBL/GenBank/DDBJ whole genome shotgun (WGS) entry which is preliminary data.</text>
</comment>
<evidence type="ECO:0000313" key="3">
    <source>
        <dbReference type="Proteomes" id="UP001431429"/>
    </source>
</evidence>